<keyword evidence="1" id="KW-0472">Membrane</keyword>
<proteinExistence type="predicted"/>
<evidence type="ECO:0000313" key="2">
    <source>
        <dbReference type="EMBL" id="KAK1384596.1"/>
    </source>
</evidence>
<protein>
    <submittedName>
        <fullName evidence="2">Uncharacterized protein</fullName>
    </submittedName>
</protein>
<keyword evidence="1" id="KW-1133">Transmembrane helix</keyword>
<evidence type="ECO:0000313" key="3">
    <source>
        <dbReference type="Proteomes" id="UP001237642"/>
    </source>
</evidence>
<dbReference type="AlphaFoldDB" id="A0AAD8IGM8"/>
<name>A0AAD8IGM8_9APIA</name>
<feature type="transmembrane region" description="Helical" evidence="1">
    <location>
        <begin position="71"/>
        <end position="91"/>
    </location>
</feature>
<evidence type="ECO:0000256" key="1">
    <source>
        <dbReference type="SAM" id="Phobius"/>
    </source>
</evidence>
<reference evidence="2" key="1">
    <citation type="submission" date="2023-02" db="EMBL/GenBank/DDBJ databases">
        <title>Genome of toxic invasive species Heracleum sosnowskyi carries increased number of genes despite the absence of recent whole-genome duplications.</title>
        <authorList>
            <person name="Schelkunov M."/>
            <person name="Shtratnikova V."/>
            <person name="Makarenko M."/>
            <person name="Klepikova A."/>
            <person name="Omelchenko D."/>
            <person name="Novikova G."/>
            <person name="Obukhova E."/>
            <person name="Bogdanov V."/>
            <person name="Penin A."/>
            <person name="Logacheva M."/>
        </authorList>
    </citation>
    <scope>NUCLEOTIDE SEQUENCE</scope>
    <source>
        <strain evidence="2">Hsosn_3</strain>
        <tissue evidence="2">Leaf</tissue>
    </source>
</reference>
<sequence>MWVKYEDEKKIYGAYFDSLKFFGKNGSIKFNAKKLDEDDTEGGDGNDNDLEWLKKLGEILEKYESLTKLNVYFTLIVTILKAAWLIYKYILRPGYVIRKKLLEAKPSK</sequence>
<keyword evidence="1" id="KW-0812">Transmembrane</keyword>
<accession>A0AAD8IGM8</accession>
<keyword evidence="3" id="KW-1185">Reference proteome</keyword>
<gene>
    <name evidence="2" type="ORF">POM88_022331</name>
</gene>
<dbReference type="EMBL" id="JAUIZM010000005">
    <property type="protein sequence ID" value="KAK1384596.1"/>
    <property type="molecule type" value="Genomic_DNA"/>
</dbReference>
<comment type="caution">
    <text evidence="2">The sequence shown here is derived from an EMBL/GenBank/DDBJ whole genome shotgun (WGS) entry which is preliminary data.</text>
</comment>
<dbReference type="Proteomes" id="UP001237642">
    <property type="component" value="Unassembled WGS sequence"/>
</dbReference>
<reference evidence="2" key="2">
    <citation type="submission" date="2023-05" db="EMBL/GenBank/DDBJ databases">
        <authorList>
            <person name="Schelkunov M.I."/>
        </authorList>
    </citation>
    <scope>NUCLEOTIDE SEQUENCE</scope>
    <source>
        <strain evidence="2">Hsosn_3</strain>
        <tissue evidence="2">Leaf</tissue>
    </source>
</reference>
<organism evidence="2 3">
    <name type="scientific">Heracleum sosnowskyi</name>
    <dbReference type="NCBI Taxonomy" id="360622"/>
    <lineage>
        <taxon>Eukaryota</taxon>
        <taxon>Viridiplantae</taxon>
        <taxon>Streptophyta</taxon>
        <taxon>Embryophyta</taxon>
        <taxon>Tracheophyta</taxon>
        <taxon>Spermatophyta</taxon>
        <taxon>Magnoliopsida</taxon>
        <taxon>eudicotyledons</taxon>
        <taxon>Gunneridae</taxon>
        <taxon>Pentapetalae</taxon>
        <taxon>asterids</taxon>
        <taxon>campanulids</taxon>
        <taxon>Apiales</taxon>
        <taxon>Apiaceae</taxon>
        <taxon>Apioideae</taxon>
        <taxon>apioid superclade</taxon>
        <taxon>Tordylieae</taxon>
        <taxon>Tordyliinae</taxon>
        <taxon>Heracleum</taxon>
    </lineage>
</organism>